<feature type="domain" description="Protein kinase" evidence="2">
    <location>
        <begin position="20"/>
        <end position="289"/>
    </location>
</feature>
<dbReference type="GeneID" id="30149383"/>
<evidence type="ECO:0000313" key="3">
    <source>
        <dbReference type="EMBL" id="ODQ83188.1"/>
    </source>
</evidence>
<accession>A0A1E3QZW7</accession>
<dbReference type="PANTHER" id="PTHR22967:SF65">
    <property type="entry name" value="SERINE_THREONINE-PROTEIN KINASE AKL1"/>
    <property type="match status" value="1"/>
</dbReference>
<dbReference type="STRING" id="984486.A0A1E3QZW7"/>
<evidence type="ECO:0000259" key="2">
    <source>
        <dbReference type="PROSITE" id="PS50011"/>
    </source>
</evidence>
<evidence type="ECO:0000313" key="4">
    <source>
        <dbReference type="Proteomes" id="UP000094336"/>
    </source>
</evidence>
<dbReference type="Proteomes" id="UP000094336">
    <property type="component" value="Unassembled WGS sequence"/>
</dbReference>
<evidence type="ECO:0000256" key="1">
    <source>
        <dbReference type="ARBA" id="ARBA00022741"/>
    </source>
</evidence>
<dbReference type="Pfam" id="PF00069">
    <property type="entry name" value="Pkinase"/>
    <property type="match status" value="1"/>
</dbReference>
<dbReference type="RefSeq" id="XP_018988516.1">
    <property type="nucleotide sequence ID" value="XM_019131530.1"/>
</dbReference>
<dbReference type="EMBL" id="KV454426">
    <property type="protein sequence ID" value="ODQ83188.1"/>
    <property type="molecule type" value="Genomic_DNA"/>
</dbReference>
<keyword evidence="1" id="KW-0547">Nucleotide-binding</keyword>
<keyword evidence="4" id="KW-1185">Reference proteome</keyword>
<dbReference type="GO" id="GO:0004674">
    <property type="term" value="F:protein serine/threonine kinase activity"/>
    <property type="evidence" value="ECO:0007669"/>
    <property type="project" value="TreeGrafter"/>
</dbReference>
<protein>
    <recommendedName>
        <fullName evidence="2">Protein kinase domain-containing protein</fullName>
    </recommendedName>
</protein>
<dbReference type="OrthoDB" id="2018507at2759"/>
<dbReference type="AlphaFoldDB" id="A0A1E3QZW7"/>
<feature type="non-terminal residue" evidence="3">
    <location>
        <position position="289"/>
    </location>
</feature>
<dbReference type="GO" id="GO:0005524">
    <property type="term" value="F:ATP binding"/>
    <property type="evidence" value="ECO:0007669"/>
    <property type="project" value="InterPro"/>
</dbReference>
<dbReference type="PANTHER" id="PTHR22967">
    <property type="entry name" value="SERINE/THREONINE PROTEIN KINASE"/>
    <property type="match status" value="1"/>
</dbReference>
<dbReference type="GO" id="GO:0000147">
    <property type="term" value="P:actin cortical patch assembly"/>
    <property type="evidence" value="ECO:0007669"/>
    <property type="project" value="TreeGrafter"/>
</dbReference>
<dbReference type="Gene3D" id="1.10.510.10">
    <property type="entry name" value="Transferase(Phosphotransferase) domain 1"/>
    <property type="match status" value="1"/>
</dbReference>
<dbReference type="PROSITE" id="PS50011">
    <property type="entry name" value="PROTEIN_KINASE_DOM"/>
    <property type="match status" value="1"/>
</dbReference>
<dbReference type="SUPFAM" id="SSF56112">
    <property type="entry name" value="Protein kinase-like (PK-like)"/>
    <property type="match status" value="1"/>
</dbReference>
<dbReference type="GO" id="GO:0005737">
    <property type="term" value="C:cytoplasm"/>
    <property type="evidence" value="ECO:0007669"/>
    <property type="project" value="TreeGrafter"/>
</dbReference>
<organism evidence="3 4">
    <name type="scientific">Babjeviella inositovora NRRL Y-12698</name>
    <dbReference type="NCBI Taxonomy" id="984486"/>
    <lineage>
        <taxon>Eukaryota</taxon>
        <taxon>Fungi</taxon>
        <taxon>Dikarya</taxon>
        <taxon>Ascomycota</taxon>
        <taxon>Saccharomycotina</taxon>
        <taxon>Pichiomycetes</taxon>
        <taxon>Serinales incertae sedis</taxon>
        <taxon>Babjeviella</taxon>
    </lineage>
</organism>
<dbReference type="PROSITE" id="PS00108">
    <property type="entry name" value="PROTEIN_KINASE_ST"/>
    <property type="match status" value="1"/>
</dbReference>
<dbReference type="InterPro" id="IPR000719">
    <property type="entry name" value="Prot_kinase_dom"/>
</dbReference>
<proteinExistence type="predicted"/>
<gene>
    <name evidence="3" type="ORF">BABINDRAFT_31227</name>
</gene>
<reference evidence="4" key="1">
    <citation type="submission" date="2016-05" db="EMBL/GenBank/DDBJ databases">
        <title>Comparative genomics of biotechnologically important yeasts.</title>
        <authorList>
            <consortium name="DOE Joint Genome Institute"/>
            <person name="Riley R."/>
            <person name="Haridas S."/>
            <person name="Wolfe K.H."/>
            <person name="Lopes M.R."/>
            <person name="Hittinger C.T."/>
            <person name="Goker M."/>
            <person name="Salamov A."/>
            <person name="Wisecaver J."/>
            <person name="Long T.M."/>
            <person name="Aerts A.L."/>
            <person name="Barry K."/>
            <person name="Choi C."/>
            <person name="Clum A."/>
            <person name="Coughlan A.Y."/>
            <person name="Deshpande S."/>
            <person name="Douglass A.P."/>
            <person name="Hanson S.J."/>
            <person name="Klenk H.-P."/>
            <person name="Labutti K."/>
            <person name="Lapidus A."/>
            <person name="Lindquist E."/>
            <person name="Lipzen A."/>
            <person name="Meier-Kolthoff J.P."/>
            <person name="Ohm R.A."/>
            <person name="Otillar R.P."/>
            <person name="Pangilinan J."/>
            <person name="Peng Y."/>
            <person name="Rokas A."/>
            <person name="Rosa C.A."/>
            <person name="Scheuner C."/>
            <person name="Sibirny A.A."/>
            <person name="Slot J.C."/>
            <person name="Stielow J.B."/>
            <person name="Sun H."/>
            <person name="Kurtzman C.P."/>
            <person name="Blackwell M."/>
            <person name="Grigoriev I.V."/>
            <person name="Jeffries T.W."/>
        </authorList>
    </citation>
    <scope>NUCLEOTIDE SEQUENCE [LARGE SCALE GENOMIC DNA]</scope>
    <source>
        <strain evidence="4">NRRL Y-12698</strain>
    </source>
</reference>
<dbReference type="InterPro" id="IPR008271">
    <property type="entry name" value="Ser/Thr_kinase_AS"/>
</dbReference>
<name>A0A1E3QZW7_9ASCO</name>
<sequence>MVNFPRLTPGTQLQVGSHEVTIVQYLSEGGFAHIYSVTTRATARPDADPVVACLKRVVVPDRQGLDQLRVEVDVMKKLAGSDKIVQYFDSHAQRLAGGPEYEVLLLMELCPNGSLLDYMNTKLKTKLTEPEILKIMFDVTLGAREMHKLRLIHRDIKIENVLINSANTFKLCDFGSTSGVIEPPVTPEQFQRLQGDLVQHTTPQYRSPEMVDLRRGAPIDEKSDIWALGVFLYKLCYYTTPFESVGEIAILHAAYLFPLKPVYSNDLKNLVVIMLQEDPQLRPNVNQIL</sequence>
<dbReference type="InterPro" id="IPR011009">
    <property type="entry name" value="Kinase-like_dom_sf"/>
</dbReference>
<dbReference type="SMART" id="SM00220">
    <property type="entry name" value="S_TKc"/>
    <property type="match status" value="1"/>
</dbReference>
<dbReference type="PIRSF" id="PIRSF000654">
    <property type="entry name" value="Integrin-linked_kinase"/>
    <property type="match status" value="1"/>
</dbReference>
<dbReference type="GO" id="GO:0007015">
    <property type="term" value="P:actin filament organization"/>
    <property type="evidence" value="ECO:0007669"/>
    <property type="project" value="TreeGrafter"/>
</dbReference>